<protein>
    <recommendedName>
        <fullName evidence="4">Outer membrane protein beta-barrel domain-containing protein</fullName>
    </recommendedName>
</protein>
<dbReference type="AlphaFoldDB" id="A0A926F7B4"/>
<feature type="signal peptide" evidence="1">
    <location>
        <begin position="1"/>
        <end position="20"/>
    </location>
</feature>
<dbReference type="RefSeq" id="WP_262434332.1">
    <property type="nucleotide sequence ID" value="NZ_JACRTF010000001.1"/>
</dbReference>
<keyword evidence="1" id="KW-0732">Signal</keyword>
<feature type="chain" id="PRO_5037001074" description="Outer membrane protein beta-barrel domain-containing protein" evidence="1">
    <location>
        <begin position="21"/>
        <end position="253"/>
    </location>
</feature>
<name>A0A926F7B4_9BACT</name>
<evidence type="ECO:0000313" key="2">
    <source>
        <dbReference type="EMBL" id="MBC8593184.1"/>
    </source>
</evidence>
<proteinExistence type="predicted"/>
<dbReference type="Proteomes" id="UP000651085">
    <property type="component" value="Unassembled WGS sequence"/>
</dbReference>
<organism evidence="2 3">
    <name type="scientific">Jilunia laotingensis</name>
    <dbReference type="NCBI Taxonomy" id="2763675"/>
    <lineage>
        <taxon>Bacteria</taxon>
        <taxon>Pseudomonadati</taxon>
        <taxon>Bacteroidota</taxon>
        <taxon>Bacteroidia</taxon>
        <taxon>Bacteroidales</taxon>
        <taxon>Bacteroidaceae</taxon>
        <taxon>Jilunia</taxon>
    </lineage>
</organism>
<accession>A0A926F7B4</accession>
<sequence length="253" mass="28801">MKRLALILFAALCFTTGVSAQTLPTKGSFGTEVQFNPFDQNGQTFKLDGLKFRYFVTDKDVLRLKLGFNLDHSSFKNEYTDEYDEQEYNAALYKYSIGDFKLDAGYERHFNVAKRVSIYVGGSVGFTRHFASTKFEETSNRSHNDFMGEITNGAILPGSGEINVDIENMLPAVNDRAYWGFNAAVFTGLDFYVYKGLYVGTELGIGFHTNKLSKMTYEGMNENTRYHEFTTDDVTNTQLKTYIEPVLRLGWTF</sequence>
<reference evidence="2" key="1">
    <citation type="submission" date="2020-08" db="EMBL/GenBank/DDBJ databases">
        <title>Genome public.</title>
        <authorList>
            <person name="Liu C."/>
            <person name="Sun Q."/>
        </authorList>
    </citation>
    <scope>NUCLEOTIDE SEQUENCE</scope>
    <source>
        <strain evidence="2">N12</strain>
    </source>
</reference>
<evidence type="ECO:0000313" key="3">
    <source>
        <dbReference type="Proteomes" id="UP000651085"/>
    </source>
</evidence>
<dbReference type="EMBL" id="JACRTF010000001">
    <property type="protein sequence ID" value="MBC8593184.1"/>
    <property type="molecule type" value="Genomic_DNA"/>
</dbReference>
<gene>
    <name evidence="2" type="ORF">H8744_07950</name>
</gene>
<evidence type="ECO:0000256" key="1">
    <source>
        <dbReference type="SAM" id="SignalP"/>
    </source>
</evidence>
<keyword evidence="3" id="KW-1185">Reference proteome</keyword>
<comment type="caution">
    <text evidence="2">The sequence shown here is derived from an EMBL/GenBank/DDBJ whole genome shotgun (WGS) entry which is preliminary data.</text>
</comment>
<evidence type="ECO:0008006" key="4">
    <source>
        <dbReference type="Google" id="ProtNLM"/>
    </source>
</evidence>